<evidence type="ECO:0000313" key="2">
    <source>
        <dbReference type="EMBL" id="MDV5170441.1"/>
    </source>
</evidence>
<proteinExistence type="predicted"/>
<dbReference type="EMBL" id="JAWJZI010000005">
    <property type="protein sequence ID" value="MDV5170441.1"/>
    <property type="molecule type" value="Genomic_DNA"/>
</dbReference>
<dbReference type="Gene3D" id="3.40.50.1820">
    <property type="entry name" value="alpha/beta hydrolase"/>
    <property type="match status" value="1"/>
</dbReference>
<dbReference type="RefSeq" id="WP_317523248.1">
    <property type="nucleotide sequence ID" value="NZ_JAWJZI010000005.1"/>
</dbReference>
<dbReference type="InterPro" id="IPR029058">
    <property type="entry name" value="AB_hydrolase_fold"/>
</dbReference>
<dbReference type="Pfam" id="PF07819">
    <property type="entry name" value="PGAP1"/>
    <property type="match status" value="1"/>
</dbReference>
<dbReference type="InterPro" id="IPR012908">
    <property type="entry name" value="PGAP1-ab_dom-like"/>
</dbReference>
<feature type="domain" description="GPI inositol-deacylase PGAP1-like alpha/beta" evidence="1">
    <location>
        <begin position="155"/>
        <end position="325"/>
    </location>
</feature>
<protein>
    <submittedName>
        <fullName evidence="2">Alpha/beta hydrolase</fullName>
    </submittedName>
</protein>
<comment type="caution">
    <text evidence="2">The sequence shown here is derived from an EMBL/GenBank/DDBJ whole genome shotgun (WGS) entry which is preliminary data.</text>
</comment>
<dbReference type="GO" id="GO:0016787">
    <property type="term" value="F:hydrolase activity"/>
    <property type="evidence" value="ECO:0007669"/>
    <property type="project" value="UniProtKB-KW"/>
</dbReference>
<reference evidence="2 3" key="1">
    <citation type="submission" date="2023-10" db="EMBL/GenBank/DDBJ databases">
        <title>Marine bacteria isolated from horseshoe crab.</title>
        <authorList>
            <person name="Cheng T.H."/>
        </authorList>
    </citation>
    <scope>NUCLEOTIDE SEQUENCE [LARGE SCALE GENOMIC DNA]</scope>
    <source>
        <strain evidence="2 3">HSC6</strain>
    </source>
</reference>
<accession>A0ABU3ZJZ9</accession>
<organism evidence="2 3">
    <name type="scientific">Photobacterium rosenbergii</name>
    <dbReference type="NCBI Taxonomy" id="294936"/>
    <lineage>
        <taxon>Bacteria</taxon>
        <taxon>Pseudomonadati</taxon>
        <taxon>Pseudomonadota</taxon>
        <taxon>Gammaproteobacteria</taxon>
        <taxon>Vibrionales</taxon>
        <taxon>Vibrionaceae</taxon>
        <taxon>Photobacterium</taxon>
    </lineage>
</organism>
<keyword evidence="3" id="KW-1185">Reference proteome</keyword>
<name>A0ABU3ZJZ9_9GAMM</name>
<keyword evidence="2" id="KW-0378">Hydrolase</keyword>
<dbReference type="PANTHER" id="PTHR37946">
    <property type="entry name" value="SLL1969 PROTEIN"/>
    <property type="match status" value="1"/>
</dbReference>
<evidence type="ECO:0000313" key="3">
    <source>
        <dbReference type="Proteomes" id="UP001186452"/>
    </source>
</evidence>
<evidence type="ECO:0000259" key="1">
    <source>
        <dbReference type="Pfam" id="PF07819"/>
    </source>
</evidence>
<sequence>MVTQSTTKRFKHFYASDLRGIGQLATQATMSATRIAEGVHQSVWRTMGVPGGETPEKTRGLTGFVYKNIYKITELLGNGIDKALEIKQPWLESFDEGKKETLERISMLSALNGVMGDRLVEQGNQFAIPMTFYYQQEPLSLDDLHADQIPQATSKVLLMIHGLCMNDRLWRGEHNGEEVDHGQHLSSSLGYTPVYLRYNTGLHTSQNGRQLSDLLEQLVKNWPVPVEELSIIAHSMGGLVSRSAVHYGQAQEALWPNAVKKMVFLGTPHHGAPLERLGNKLGVILSKTPYTAPFNLLSNLRSSGITDLRYGYVVDEDWQGTDRFQNKPDERSGVPLPSDIDCFTIAATTASRRSLLAERLVGDGLVPLNSALGYHSVDERHLMFAETSQKVFYEMNHNQLLSDPQVTQQLEMWLR</sequence>
<gene>
    <name evidence="2" type="ORF">R2X38_15665</name>
</gene>
<dbReference type="Proteomes" id="UP001186452">
    <property type="component" value="Unassembled WGS sequence"/>
</dbReference>
<dbReference type="SUPFAM" id="SSF53474">
    <property type="entry name" value="alpha/beta-Hydrolases"/>
    <property type="match status" value="1"/>
</dbReference>
<dbReference type="PANTHER" id="PTHR37946:SF1">
    <property type="entry name" value="SLL1969 PROTEIN"/>
    <property type="match status" value="1"/>
</dbReference>